<feature type="compositionally biased region" description="Polar residues" evidence="1">
    <location>
        <begin position="235"/>
        <end position="257"/>
    </location>
</feature>
<evidence type="ECO:0000313" key="2">
    <source>
        <dbReference type="EMBL" id="CAK7208085.1"/>
    </source>
</evidence>
<feature type="compositionally biased region" description="Low complexity" evidence="1">
    <location>
        <begin position="262"/>
        <end position="275"/>
    </location>
</feature>
<accession>A0ABP0ALQ2</accession>
<dbReference type="InterPro" id="IPR022190">
    <property type="entry name" value="DUF3716"/>
</dbReference>
<feature type="region of interest" description="Disordered" evidence="1">
    <location>
        <begin position="459"/>
        <end position="485"/>
    </location>
</feature>
<feature type="compositionally biased region" description="Polar residues" evidence="1">
    <location>
        <begin position="524"/>
        <end position="535"/>
    </location>
</feature>
<sequence>MTGIIRFPRGSRPNKITKPPVPPTRRAANGGGNGSSNGASAPSTSQQLAIEGAINEQQQQQEQQQQAQYEAAVATEPEECGAEQITSESAQDLIQDGSFYNAPGQANGEQEVNAGVAHDQDGSNIKPDNAPDDSDMIDLNGGGNGDNAHTENIVTDMDEAEMSEMVSGAVESYTEENGIGVPRTAPAASQPLTSSHGLDMDLSAAAAAAAAAAAVASASHLATAGHNHHLHAETSDYSTSVPHEPSSEQQESVSGLNDNRIEPATPTESATAPEADPIKDDVASIPNTTATETARGVAPSTTEMAHDSGYNHLPVESALAKRLAREPGLRLAHQRRPDQQLNLGRRSNVEALFAHIAGEEVAVPCKNCHKGHGPWTACVVVDGQMCGSCANCWFNASGARCSFHETKAPMHGNPHRASLSGGISVLSPTSATSALDPQLMGSSLSGGGLAQHHAAHHFTAQPQHQHPNQNRQHALSSSLGISPSQSAAVTAPSSAAQQAAAAAAAAAVAVQQLSNGGPFPGLGTATTNRASSSGTGNEGFPGGTPNSSSPFSVDLITSLLGASRNGHGGGGSGSDTGGDAASADTIPLVGLVINRALAEVRNADQRGRDLILVEIAAKQLALAIVRYGEGATITAEALSVPGVASAGAPENPTSGQNRDGPAGVE</sequence>
<feature type="region of interest" description="Disordered" evidence="1">
    <location>
        <begin position="1"/>
        <end position="150"/>
    </location>
</feature>
<dbReference type="EMBL" id="CAWUHD010000001">
    <property type="protein sequence ID" value="CAK7208085.1"/>
    <property type="molecule type" value="Genomic_DNA"/>
</dbReference>
<name>A0ABP0ALQ2_9PEZI</name>
<feature type="region of interest" description="Disordered" evidence="1">
    <location>
        <begin position="519"/>
        <end position="548"/>
    </location>
</feature>
<feature type="region of interest" description="Disordered" evidence="1">
    <location>
        <begin position="643"/>
        <end position="665"/>
    </location>
</feature>
<feature type="region of interest" description="Disordered" evidence="1">
    <location>
        <begin position="232"/>
        <end position="310"/>
    </location>
</feature>
<gene>
    <name evidence="2" type="ORF">SEUCBS140593_000010</name>
</gene>
<dbReference type="Proteomes" id="UP001642482">
    <property type="component" value="Unassembled WGS sequence"/>
</dbReference>
<feature type="compositionally biased region" description="Low complexity" evidence="1">
    <location>
        <begin position="56"/>
        <end position="72"/>
    </location>
</feature>
<feature type="region of interest" description="Disordered" evidence="1">
    <location>
        <begin position="169"/>
        <end position="193"/>
    </location>
</feature>
<keyword evidence="3" id="KW-1185">Reference proteome</keyword>
<reference evidence="2 3" key="1">
    <citation type="submission" date="2024-01" db="EMBL/GenBank/DDBJ databases">
        <authorList>
            <person name="Allen C."/>
            <person name="Tagirdzhanova G."/>
        </authorList>
    </citation>
    <scope>NUCLEOTIDE SEQUENCE [LARGE SCALE GENOMIC DNA]</scope>
</reference>
<comment type="caution">
    <text evidence="2">The sequence shown here is derived from an EMBL/GenBank/DDBJ whole genome shotgun (WGS) entry which is preliminary data.</text>
</comment>
<organism evidence="2 3">
    <name type="scientific">Sporothrix eucalyptigena</name>
    <dbReference type="NCBI Taxonomy" id="1812306"/>
    <lineage>
        <taxon>Eukaryota</taxon>
        <taxon>Fungi</taxon>
        <taxon>Dikarya</taxon>
        <taxon>Ascomycota</taxon>
        <taxon>Pezizomycotina</taxon>
        <taxon>Sordariomycetes</taxon>
        <taxon>Sordariomycetidae</taxon>
        <taxon>Ophiostomatales</taxon>
        <taxon>Ophiostomataceae</taxon>
        <taxon>Sporothrix</taxon>
    </lineage>
</organism>
<evidence type="ECO:0000256" key="1">
    <source>
        <dbReference type="SAM" id="MobiDB-lite"/>
    </source>
</evidence>
<evidence type="ECO:0000313" key="3">
    <source>
        <dbReference type="Proteomes" id="UP001642482"/>
    </source>
</evidence>
<dbReference type="Pfam" id="PF12511">
    <property type="entry name" value="DUF3716"/>
    <property type="match status" value="1"/>
</dbReference>
<proteinExistence type="predicted"/>
<feature type="region of interest" description="Disordered" evidence="1">
    <location>
        <begin position="434"/>
        <end position="453"/>
    </location>
</feature>
<protein>
    <submittedName>
        <fullName evidence="2">Uncharacterized protein</fullName>
    </submittedName>
</protein>